<gene>
    <name evidence="1" type="ORF">P7K49_021890</name>
</gene>
<dbReference type="EMBL" id="JASSZA010000010">
    <property type="protein sequence ID" value="KAK2100542.1"/>
    <property type="molecule type" value="Genomic_DNA"/>
</dbReference>
<protein>
    <submittedName>
        <fullName evidence="1">Uncharacterized protein</fullName>
    </submittedName>
</protein>
<proteinExistence type="predicted"/>
<comment type="caution">
    <text evidence="1">The sequence shown here is derived from an EMBL/GenBank/DDBJ whole genome shotgun (WGS) entry which is preliminary data.</text>
</comment>
<organism evidence="1 2">
    <name type="scientific">Saguinus oedipus</name>
    <name type="common">Cotton-top tamarin</name>
    <name type="synonym">Oedipomidas oedipus</name>
    <dbReference type="NCBI Taxonomy" id="9490"/>
    <lineage>
        <taxon>Eukaryota</taxon>
        <taxon>Metazoa</taxon>
        <taxon>Chordata</taxon>
        <taxon>Craniata</taxon>
        <taxon>Vertebrata</taxon>
        <taxon>Euteleostomi</taxon>
        <taxon>Mammalia</taxon>
        <taxon>Eutheria</taxon>
        <taxon>Euarchontoglires</taxon>
        <taxon>Primates</taxon>
        <taxon>Haplorrhini</taxon>
        <taxon>Platyrrhini</taxon>
        <taxon>Cebidae</taxon>
        <taxon>Callitrichinae</taxon>
        <taxon>Saguinus</taxon>
    </lineage>
</organism>
<keyword evidence="2" id="KW-1185">Reference proteome</keyword>
<evidence type="ECO:0000313" key="2">
    <source>
        <dbReference type="Proteomes" id="UP001266305"/>
    </source>
</evidence>
<sequence length="113" mass="13005">MAEGGPALSWLWLKQEMGGIVTKLIRDYNSSREDSLQDAWDYVQAQYPTVESHWLVLDDSDAVMLLGRWQVRHPRLDCHHCHCRQPFAEPASSSIRWSYCPGRVRCIVKACST</sequence>
<reference evidence="1 2" key="1">
    <citation type="submission" date="2023-05" db="EMBL/GenBank/DDBJ databases">
        <title>B98-5 Cell Line De Novo Hybrid Assembly: An Optical Mapping Approach.</title>
        <authorList>
            <person name="Kananen K."/>
            <person name="Auerbach J.A."/>
            <person name="Kautto E."/>
            <person name="Blachly J.S."/>
        </authorList>
    </citation>
    <scope>NUCLEOTIDE SEQUENCE [LARGE SCALE GENOMIC DNA]</scope>
    <source>
        <strain evidence="1">B95-8</strain>
        <tissue evidence="1">Cell line</tissue>
    </source>
</reference>
<accession>A0ABQ9UU26</accession>
<name>A0ABQ9UU26_SAGOE</name>
<dbReference type="Proteomes" id="UP001266305">
    <property type="component" value="Unassembled WGS sequence"/>
</dbReference>
<evidence type="ECO:0000313" key="1">
    <source>
        <dbReference type="EMBL" id="KAK2100542.1"/>
    </source>
</evidence>